<evidence type="ECO:0000256" key="1">
    <source>
        <dbReference type="ARBA" id="ARBA00000830"/>
    </source>
</evidence>
<comment type="catalytic activity">
    <reaction evidence="1">
        <text>2-phosphoglycolate + H2O = glycolate + phosphate</text>
        <dbReference type="Rhea" id="RHEA:14369"/>
        <dbReference type="ChEBI" id="CHEBI:15377"/>
        <dbReference type="ChEBI" id="CHEBI:29805"/>
        <dbReference type="ChEBI" id="CHEBI:43474"/>
        <dbReference type="ChEBI" id="CHEBI:58033"/>
        <dbReference type="EC" id="3.1.3.18"/>
    </reaction>
</comment>
<evidence type="ECO:0000256" key="4">
    <source>
        <dbReference type="ARBA" id="ARBA00013078"/>
    </source>
</evidence>
<comment type="similarity">
    <text evidence="3">Belongs to the HAD-like hydrolase superfamily. CbbY/CbbZ/Gph/YieH family.</text>
</comment>
<dbReference type="Gene3D" id="1.10.150.240">
    <property type="entry name" value="Putative phosphatase, domain 2"/>
    <property type="match status" value="1"/>
</dbReference>
<evidence type="ECO:0000313" key="5">
    <source>
        <dbReference type="EMBL" id="MBC8316537.1"/>
    </source>
</evidence>
<protein>
    <recommendedName>
        <fullName evidence="4">phosphoglycolate phosphatase</fullName>
        <ecNumber evidence="4">3.1.3.18</ecNumber>
    </recommendedName>
</protein>
<dbReference type="Pfam" id="PF13419">
    <property type="entry name" value="HAD_2"/>
    <property type="match status" value="1"/>
</dbReference>
<dbReference type="PROSITE" id="PS01228">
    <property type="entry name" value="COF_1"/>
    <property type="match status" value="1"/>
</dbReference>
<keyword evidence="5" id="KW-0378">Hydrolase</keyword>
<comment type="caution">
    <text evidence="5">The sequence shown here is derived from an EMBL/GenBank/DDBJ whole genome shotgun (WGS) entry which is preliminary data.</text>
</comment>
<dbReference type="EMBL" id="JACNJZ010000040">
    <property type="protein sequence ID" value="MBC8316537.1"/>
    <property type="molecule type" value="Genomic_DNA"/>
</dbReference>
<dbReference type="PRINTS" id="PR00413">
    <property type="entry name" value="HADHALOGNASE"/>
</dbReference>
<dbReference type="InterPro" id="IPR006439">
    <property type="entry name" value="HAD-SF_hydro_IA"/>
</dbReference>
<evidence type="ECO:0000256" key="2">
    <source>
        <dbReference type="ARBA" id="ARBA00004818"/>
    </source>
</evidence>
<dbReference type="AlphaFoldDB" id="A0A8J6TEV3"/>
<evidence type="ECO:0000256" key="3">
    <source>
        <dbReference type="ARBA" id="ARBA00006171"/>
    </source>
</evidence>
<evidence type="ECO:0000313" key="6">
    <source>
        <dbReference type="Proteomes" id="UP000614424"/>
    </source>
</evidence>
<dbReference type="InterPro" id="IPR023214">
    <property type="entry name" value="HAD_sf"/>
</dbReference>
<dbReference type="InterPro" id="IPR023198">
    <property type="entry name" value="PGP-like_dom2"/>
</dbReference>
<dbReference type="InterPro" id="IPR041492">
    <property type="entry name" value="HAD_2"/>
</dbReference>
<dbReference type="GO" id="GO:0008967">
    <property type="term" value="F:phosphoglycolate phosphatase activity"/>
    <property type="evidence" value="ECO:0007669"/>
    <property type="project" value="UniProtKB-EC"/>
</dbReference>
<dbReference type="GO" id="GO:0006281">
    <property type="term" value="P:DNA repair"/>
    <property type="evidence" value="ECO:0007669"/>
    <property type="project" value="TreeGrafter"/>
</dbReference>
<comment type="pathway">
    <text evidence="2">Organic acid metabolism; glycolate biosynthesis; glycolate from 2-phosphoglycolate: step 1/1.</text>
</comment>
<dbReference type="GO" id="GO:0005829">
    <property type="term" value="C:cytosol"/>
    <property type="evidence" value="ECO:0007669"/>
    <property type="project" value="TreeGrafter"/>
</dbReference>
<accession>A0A8J6TEV3</accession>
<dbReference type="InterPro" id="IPR050155">
    <property type="entry name" value="HAD-like_hydrolase_sf"/>
</dbReference>
<dbReference type="PANTHER" id="PTHR43434:SF1">
    <property type="entry name" value="PHOSPHOGLYCOLATE PHOSPHATASE"/>
    <property type="match status" value="1"/>
</dbReference>
<name>A0A8J6TEV3_9BACT</name>
<dbReference type="InterPro" id="IPR036412">
    <property type="entry name" value="HAD-like_sf"/>
</dbReference>
<dbReference type="EC" id="3.1.3.18" evidence="4"/>
<dbReference type="Gene3D" id="3.40.50.1000">
    <property type="entry name" value="HAD superfamily/HAD-like"/>
    <property type="match status" value="1"/>
</dbReference>
<dbReference type="PANTHER" id="PTHR43434">
    <property type="entry name" value="PHOSPHOGLYCOLATE PHOSPHATASE"/>
    <property type="match status" value="1"/>
</dbReference>
<dbReference type="SFLD" id="SFLDG01129">
    <property type="entry name" value="C1.5:_HAD__Beta-PGM__Phosphata"/>
    <property type="match status" value="1"/>
</dbReference>
<reference evidence="5 6" key="1">
    <citation type="submission" date="2020-08" db="EMBL/GenBank/DDBJ databases">
        <title>Bridging the membrane lipid divide: bacteria of the FCB group superphylum have the potential to synthesize archaeal ether lipids.</title>
        <authorList>
            <person name="Villanueva L."/>
            <person name="Von Meijenfeldt F.A.B."/>
            <person name="Westbye A.B."/>
            <person name="Yadav S."/>
            <person name="Hopmans E.C."/>
            <person name="Dutilh B.E."/>
            <person name="Sinninghe Damste J.S."/>
        </authorList>
    </citation>
    <scope>NUCLEOTIDE SEQUENCE [LARGE SCALE GENOMIC DNA]</scope>
    <source>
        <strain evidence="5">NIOZ-UU47</strain>
    </source>
</reference>
<gene>
    <name evidence="5" type="ORF">H8E41_01430</name>
</gene>
<dbReference type="SFLD" id="SFLDS00003">
    <property type="entry name" value="Haloacid_Dehalogenase"/>
    <property type="match status" value="1"/>
</dbReference>
<organism evidence="5 6">
    <name type="scientific">Candidatus Desulfobia pelagia</name>
    <dbReference type="NCBI Taxonomy" id="2841692"/>
    <lineage>
        <taxon>Bacteria</taxon>
        <taxon>Pseudomonadati</taxon>
        <taxon>Thermodesulfobacteriota</taxon>
        <taxon>Desulfobulbia</taxon>
        <taxon>Desulfobulbales</taxon>
        <taxon>Desulfobulbaceae</taxon>
        <taxon>Candidatus Desulfobia</taxon>
    </lineage>
</organism>
<sequence length="218" mass="24571">MPPVQAIIFDLDGTLLNTLDDLAESMNRVLDRLGYPTHQTEAYKYFVGEGIEKLVYRVLPLKARDDKSVSDCVAAMRKEYDCHWKDRTVPYDGIETMLSELVRRQIKLAVLSNKPHRFTEMTVSHYFPKWHFDEIAGAVTDIPRKPDPAGALRIIEKMKIPAENFLFLGDSGIDMKTANSAGIYAIGALWGFRTENELLESGAKKLISQPEGILNLIG</sequence>
<dbReference type="Proteomes" id="UP000614424">
    <property type="component" value="Unassembled WGS sequence"/>
</dbReference>
<dbReference type="SUPFAM" id="SSF56784">
    <property type="entry name" value="HAD-like"/>
    <property type="match status" value="1"/>
</dbReference>
<proteinExistence type="inferred from homology"/>